<dbReference type="Proteomes" id="UP000316639">
    <property type="component" value="Unassembled WGS sequence"/>
</dbReference>
<gene>
    <name evidence="2" type="ORF">FKR81_39700</name>
</gene>
<comment type="caution">
    <text evidence="2">The sequence shown here is derived from an EMBL/GenBank/DDBJ whole genome shotgun (WGS) entry which is preliminary data.</text>
</comment>
<name>A0A563EG59_9PSEU</name>
<dbReference type="OrthoDB" id="236897at2"/>
<evidence type="ECO:0000313" key="2">
    <source>
        <dbReference type="EMBL" id="TWP45205.1"/>
    </source>
</evidence>
<keyword evidence="3" id="KW-1185">Reference proteome</keyword>
<reference evidence="2 3" key="1">
    <citation type="submission" date="2019-07" db="EMBL/GenBank/DDBJ databases">
        <title>Lentzea xizangensis sp. nov., isolated from Qinghai-Tibetan Plateau Soils.</title>
        <authorList>
            <person name="Huang J."/>
        </authorList>
    </citation>
    <scope>NUCLEOTIDE SEQUENCE [LARGE SCALE GENOMIC DNA]</scope>
    <source>
        <strain evidence="2 3">FXJ1.1311</strain>
    </source>
</reference>
<keyword evidence="2" id="KW-0808">Transferase</keyword>
<sequence length="229" mass="25740">MERELLTGGGLNQVFKVGDAVHRPVASWTPRVHELLGVLAPLGFTPNVHGVQDGLEVLDFMPGEVGHPPLPPHLRGDDVLVEAARMLRQMHDASVGLVDRDGWQFERREPAEVICHGDFASYNIVFADGRPAGVIDFDTAHPAPRWWDVSYACMTFTLDFGTPAEQLRRMELFCVSYGCTTDGLIDQILVRLDDMVHMIRENPAFVIQRAEKHDEHYLRLTEYVQANLA</sequence>
<dbReference type="SUPFAM" id="SSF56112">
    <property type="entry name" value="Protein kinase-like (PK-like)"/>
    <property type="match status" value="1"/>
</dbReference>
<accession>A0A563EG59</accession>
<dbReference type="RefSeq" id="WP_146360184.1">
    <property type="nucleotide sequence ID" value="NZ_VOBR01000043.1"/>
</dbReference>
<dbReference type="InterPro" id="IPR011009">
    <property type="entry name" value="Kinase-like_dom_sf"/>
</dbReference>
<dbReference type="AlphaFoldDB" id="A0A563EG59"/>
<evidence type="ECO:0000313" key="3">
    <source>
        <dbReference type="Proteomes" id="UP000316639"/>
    </source>
</evidence>
<dbReference type="Gene3D" id="3.90.1200.10">
    <property type="match status" value="1"/>
</dbReference>
<organism evidence="2 3">
    <name type="scientific">Lentzea tibetensis</name>
    <dbReference type="NCBI Taxonomy" id="2591470"/>
    <lineage>
        <taxon>Bacteria</taxon>
        <taxon>Bacillati</taxon>
        <taxon>Actinomycetota</taxon>
        <taxon>Actinomycetes</taxon>
        <taxon>Pseudonocardiales</taxon>
        <taxon>Pseudonocardiaceae</taxon>
        <taxon>Lentzea</taxon>
    </lineage>
</organism>
<feature type="domain" description="Aminoglycoside phosphotransferase" evidence="1">
    <location>
        <begin position="109"/>
        <end position="162"/>
    </location>
</feature>
<proteinExistence type="predicted"/>
<dbReference type="Pfam" id="PF01636">
    <property type="entry name" value="APH"/>
    <property type="match status" value="1"/>
</dbReference>
<dbReference type="GO" id="GO:0016740">
    <property type="term" value="F:transferase activity"/>
    <property type="evidence" value="ECO:0007669"/>
    <property type="project" value="UniProtKB-KW"/>
</dbReference>
<dbReference type="InterPro" id="IPR002575">
    <property type="entry name" value="Aminoglycoside_PTrfase"/>
</dbReference>
<evidence type="ECO:0000259" key="1">
    <source>
        <dbReference type="Pfam" id="PF01636"/>
    </source>
</evidence>
<dbReference type="EMBL" id="VOBR01000043">
    <property type="protein sequence ID" value="TWP45205.1"/>
    <property type="molecule type" value="Genomic_DNA"/>
</dbReference>
<protein>
    <submittedName>
        <fullName evidence="2">Aminoglycoside phosphotransferase family protein</fullName>
    </submittedName>
</protein>